<dbReference type="SUPFAM" id="SSF103473">
    <property type="entry name" value="MFS general substrate transporter"/>
    <property type="match status" value="1"/>
</dbReference>
<feature type="domain" description="Major facilitator superfamily (MFS) profile" evidence="2">
    <location>
        <begin position="23"/>
        <end position="122"/>
    </location>
</feature>
<keyword evidence="1" id="KW-1133">Transmembrane helix</keyword>
<dbReference type="InterPro" id="IPR020846">
    <property type="entry name" value="MFS_dom"/>
</dbReference>
<reference evidence="3" key="1">
    <citation type="submission" date="2018-05" db="EMBL/GenBank/DDBJ databases">
        <authorList>
            <person name="Lanie J.A."/>
            <person name="Ng W.-L."/>
            <person name="Kazmierczak K.M."/>
            <person name="Andrzejewski T.M."/>
            <person name="Davidsen T.M."/>
            <person name="Wayne K.J."/>
            <person name="Tettelin H."/>
            <person name="Glass J.I."/>
            <person name="Rusch D."/>
            <person name="Podicherti R."/>
            <person name="Tsui H.-C.T."/>
            <person name="Winkler M.E."/>
        </authorList>
    </citation>
    <scope>NUCLEOTIDE SEQUENCE</scope>
</reference>
<dbReference type="InterPro" id="IPR050327">
    <property type="entry name" value="Proton-linked_MCT"/>
</dbReference>
<accession>A0A382QGU5</accession>
<sequence length="122" mass="13483">MLKLDLHPDRLAVGNVGIHYGWVIVVVAAGMRLSASAVRSSFSILEPRLVESFGWSHFTIGVGLALQWAFGGIFGPAAGWLGDRYGVRRTMLLGALVFTVAMVMTSRMTEFWQLYLYYGVLL</sequence>
<protein>
    <recommendedName>
        <fullName evidence="2">Major facilitator superfamily (MFS) profile domain-containing protein</fullName>
    </recommendedName>
</protein>
<evidence type="ECO:0000256" key="1">
    <source>
        <dbReference type="SAM" id="Phobius"/>
    </source>
</evidence>
<evidence type="ECO:0000259" key="2">
    <source>
        <dbReference type="PROSITE" id="PS50850"/>
    </source>
</evidence>
<proteinExistence type="predicted"/>
<dbReference type="Gene3D" id="1.20.1250.20">
    <property type="entry name" value="MFS general substrate transporter like domains"/>
    <property type="match status" value="1"/>
</dbReference>
<dbReference type="PANTHER" id="PTHR11360:SF284">
    <property type="entry name" value="EG:103B4.3 PROTEIN-RELATED"/>
    <property type="match status" value="1"/>
</dbReference>
<gene>
    <name evidence="3" type="ORF">METZ01_LOCUS337042</name>
</gene>
<dbReference type="InterPro" id="IPR036259">
    <property type="entry name" value="MFS_trans_sf"/>
</dbReference>
<feature type="non-terminal residue" evidence="3">
    <location>
        <position position="122"/>
    </location>
</feature>
<dbReference type="EMBL" id="UINC01114109">
    <property type="protein sequence ID" value="SVC84188.1"/>
    <property type="molecule type" value="Genomic_DNA"/>
</dbReference>
<keyword evidence="1" id="KW-0472">Membrane</keyword>
<feature type="transmembrane region" description="Helical" evidence="1">
    <location>
        <begin position="55"/>
        <end position="78"/>
    </location>
</feature>
<evidence type="ECO:0000313" key="3">
    <source>
        <dbReference type="EMBL" id="SVC84188.1"/>
    </source>
</evidence>
<keyword evidence="1" id="KW-0812">Transmembrane</keyword>
<organism evidence="3">
    <name type="scientific">marine metagenome</name>
    <dbReference type="NCBI Taxonomy" id="408172"/>
    <lineage>
        <taxon>unclassified sequences</taxon>
        <taxon>metagenomes</taxon>
        <taxon>ecological metagenomes</taxon>
    </lineage>
</organism>
<dbReference type="AlphaFoldDB" id="A0A382QGU5"/>
<feature type="transmembrane region" description="Helical" evidence="1">
    <location>
        <begin position="12"/>
        <end position="35"/>
    </location>
</feature>
<name>A0A382QGU5_9ZZZZ</name>
<dbReference type="GO" id="GO:0022857">
    <property type="term" value="F:transmembrane transporter activity"/>
    <property type="evidence" value="ECO:0007669"/>
    <property type="project" value="InterPro"/>
</dbReference>
<dbReference type="PROSITE" id="PS50850">
    <property type="entry name" value="MFS"/>
    <property type="match status" value="1"/>
</dbReference>
<dbReference type="Pfam" id="PF07690">
    <property type="entry name" value="MFS_1"/>
    <property type="match status" value="1"/>
</dbReference>
<dbReference type="InterPro" id="IPR011701">
    <property type="entry name" value="MFS"/>
</dbReference>
<dbReference type="PANTHER" id="PTHR11360">
    <property type="entry name" value="MONOCARBOXYLATE TRANSPORTER"/>
    <property type="match status" value="1"/>
</dbReference>
<feature type="transmembrane region" description="Helical" evidence="1">
    <location>
        <begin position="90"/>
        <end position="108"/>
    </location>
</feature>